<dbReference type="InterPro" id="IPR043149">
    <property type="entry name" value="TagF_N"/>
</dbReference>
<dbReference type="PANTHER" id="PTHR37316:SF3">
    <property type="entry name" value="TEICHOIC ACID GLYCEROL-PHOSPHATE TRANSFERASE"/>
    <property type="match status" value="1"/>
</dbReference>
<keyword evidence="9" id="KW-1185">Reference proteome</keyword>
<evidence type="ECO:0000256" key="6">
    <source>
        <dbReference type="ARBA" id="ARBA00023136"/>
    </source>
</evidence>
<evidence type="ECO:0000256" key="5">
    <source>
        <dbReference type="ARBA" id="ARBA00022944"/>
    </source>
</evidence>
<keyword evidence="5" id="KW-0777">Teichoic acid biosynthesis</keyword>
<dbReference type="CDD" id="cd00761">
    <property type="entry name" value="Glyco_tranf_GTA_type"/>
    <property type="match status" value="1"/>
</dbReference>
<keyword evidence="3" id="KW-1003">Cell membrane</keyword>
<gene>
    <name evidence="8" type="ORF">ACFPZN_01570</name>
</gene>
<dbReference type="InterPro" id="IPR051612">
    <property type="entry name" value="Teichoic_Acid_Biosynth"/>
</dbReference>
<dbReference type="Pfam" id="PF00535">
    <property type="entry name" value="Glycos_transf_2"/>
    <property type="match status" value="1"/>
</dbReference>
<keyword evidence="6" id="KW-0472">Membrane</keyword>
<dbReference type="InterPro" id="IPR007554">
    <property type="entry name" value="Glycerophosphate_synth"/>
</dbReference>
<organism evidence="8 9">
    <name type="scientific">Actinomadura rugatobispora</name>
    <dbReference type="NCBI Taxonomy" id="1994"/>
    <lineage>
        <taxon>Bacteria</taxon>
        <taxon>Bacillati</taxon>
        <taxon>Actinomycetota</taxon>
        <taxon>Actinomycetes</taxon>
        <taxon>Streptosporangiales</taxon>
        <taxon>Thermomonosporaceae</taxon>
        <taxon>Actinomadura</taxon>
    </lineage>
</organism>
<dbReference type="Pfam" id="PF04464">
    <property type="entry name" value="Glyphos_transf"/>
    <property type="match status" value="1"/>
</dbReference>
<dbReference type="Gene3D" id="3.90.550.10">
    <property type="entry name" value="Spore Coat Polysaccharide Biosynthesis Protein SpsA, Chain A"/>
    <property type="match status" value="1"/>
</dbReference>
<dbReference type="InterPro" id="IPR029044">
    <property type="entry name" value="Nucleotide-diphossugar_trans"/>
</dbReference>
<dbReference type="InterPro" id="IPR001173">
    <property type="entry name" value="Glyco_trans_2-like"/>
</dbReference>
<proteinExistence type="inferred from homology"/>
<evidence type="ECO:0000256" key="3">
    <source>
        <dbReference type="ARBA" id="ARBA00022475"/>
    </source>
</evidence>
<dbReference type="Gene3D" id="3.40.50.12580">
    <property type="match status" value="1"/>
</dbReference>
<evidence type="ECO:0000313" key="8">
    <source>
        <dbReference type="EMBL" id="MFC5744295.1"/>
    </source>
</evidence>
<dbReference type="Gene3D" id="3.40.50.11820">
    <property type="match status" value="1"/>
</dbReference>
<evidence type="ECO:0000256" key="1">
    <source>
        <dbReference type="ARBA" id="ARBA00004202"/>
    </source>
</evidence>
<comment type="caution">
    <text evidence="8">The sequence shown here is derived from an EMBL/GenBank/DDBJ whole genome shotgun (WGS) entry which is preliminary data.</text>
</comment>
<dbReference type="EMBL" id="JBHSON010000002">
    <property type="protein sequence ID" value="MFC5744295.1"/>
    <property type="molecule type" value="Genomic_DNA"/>
</dbReference>
<dbReference type="SUPFAM" id="SSF53448">
    <property type="entry name" value="Nucleotide-diphospho-sugar transferases"/>
    <property type="match status" value="1"/>
</dbReference>
<sequence>MKPRVTVVVPIYNVAPYLEECLDSIAAQTLGDLDVVMVDDGSTDASAEIAAAHAARDGRFRLIRQDNHGLGHARNTGAREARGEYLAFVDSDDVLPGHAYELLVGTLERTGSDFASGNTLLLTPAGLLQSPMHRRPMGATRMRTHITRDPLLMYDRLVPNKVFRRSFWRRHGFRFPEGVLYEDIPVTLPAHFLASAVDVVDEPVYHWRRRDGGDPSITQRRTEIKALDDRFAAVEAVRDFLGARPGHRPHKKAYEQVALRSDLRIFLNVLPEGDAAFRARFGELAADFLRRAEPGVLDRLPAIMKLKWHLVGRGLLDEVREVIESERAGGRIPVARRLHRRYAKYPFWKRRRGLRIPKRIFRLREELAMSARLHEVGWRGGRLRVSGHAYIRYVGMPWPWSALKAVALREERTGRTTLLPARPRRCPEATAGSRQAQFSYHGAGFSFALDPKRLRDGDRYVDGTWLVAVGVYGRGVFRRGALAAAASGSGAHPPWHYVAADVRVIPLITRGGTLRLKVENVRAKVTGHRLSGTGLEVSGTVCAGTRHGDALLLRGEAGTVALTCPITTAAEAAGTSFTARIPLRDLPGTGSADEQPGESAWRLELAGHAEDEPLRLVLDEALGEARHAVPGREVIVSRCREGYARLSAGISRPVVTGAAWGPDGTLTITGECAGAGGSGHAIVLSSRERTEQRAFPMIVEDGRFRAELPVTALTTPAGVLPLRAGKWIMRVRAAGAAAADPMPAARPGPGFRDGLPIEFERDGRSYGLRDNGPDEVVLEVSSDLRPDERGPYAQRRVRVRHYRLPHALPSRLAPPRPAVLYDSYRGRQYSDSPRAVHEELTRRGTDLEHLWVVRDAQVVVPDTARPVRLWGREWYEALARSRYIVTNAHLPHWFRRREGQVVLQTWHGTPLKRIGFDIGEVKFADSAYLEKLAEEVRHWSGLISPNRFSTPILRRAFRFGGEIIETGYPRNDVLRDPDRDLLGERVRRRLGLPQGKRAVLYAPTWRDDSFYGPGRYRLDLRLDLEAAAAALGGDFVLLVRRHPNVVDTVPETGDGFVRDVSDYPDIAELFLAADVLLTDYSSLMFDYANTGRPMLFFTYDLERYRDELRGFYFDFEGEAPGPLLATSDEVIDALGSLDDVARAHAGRHHRFTERFCDLDDGKAAIRVVDRLLGTG</sequence>
<evidence type="ECO:0000259" key="7">
    <source>
        <dbReference type="Pfam" id="PF00535"/>
    </source>
</evidence>
<feature type="domain" description="Glycosyltransferase 2-like" evidence="7">
    <location>
        <begin position="6"/>
        <end position="145"/>
    </location>
</feature>
<dbReference type="Proteomes" id="UP001596074">
    <property type="component" value="Unassembled WGS sequence"/>
</dbReference>
<keyword evidence="4" id="KW-0808">Transferase</keyword>
<dbReference type="PANTHER" id="PTHR37316">
    <property type="entry name" value="TEICHOIC ACID GLYCEROL-PHOSPHATE PRIMASE"/>
    <property type="match status" value="1"/>
</dbReference>
<evidence type="ECO:0000313" key="9">
    <source>
        <dbReference type="Proteomes" id="UP001596074"/>
    </source>
</evidence>
<accession>A0ABW0ZLX9</accession>
<comment type="similarity">
    <text evidence="2">Belongs to the CDP-glycerol glycerophosphotransferase family.</text>
</comment>
<name>A0ABW0ZLX9_9ACTN</name>
<reference evidence="9" key="1">
    <citation type="journal article" date="2019" name="Int. J. Syst. Evol. Microbiol.">
        <title>The Global Catalogue of Microorganisms (GCM) 10K type strain sequencing project: providing services to taxonomists for standard genome sequencing and annotation.</title>
        <authorList>
            <consortium name="The Broad Institute Genomics Platform"/>
            <consortium name="The Broad Institute Genome Sequencing Center for Infectious Disease"/>
            <person name="Wu L."/>
            <person name="Ma J."/>
        </authorList>
    </citation>
    <scope>NUCLEOTIDE SEQUENCE [LARGE SCALE GENOMIC DNA]</scope>
    <source>
        <strain evidence="9">KCTC 42087</strain>
    </source>
</reference>
<evidence type="ECO:0000256" key="4">
    <source>
        <dbReference type="ARBA" id="ARBA00022679"/>
    </source>
</evidence>
<dbReference type="RefSeq" id="WP_378279335.1">
    <property type="nucleotide sequence ID" value="NZ_JBHSON010000002.1"/>
</dbReference>
<protein>
    <submittedName>
        <fullName evidence="8">CDP-glycerol glycerophosphotransferase family protein</fullName>
    </submittedName>
</protein>
<evidence type="ECO:0000256" key="2">
    <source>
        <dbReference type="ARBA" id="ARBA00010488"/>
    </source>
</evidence>
<dbReference type="SUPFAM" id="SSF53756">
    <property type="entry name" value="UDP-Glycosyltransferase/glycogen phosphorylase"/>
    <property type="match status" value="1"/>
</dbReference>
<dbReference type="InterPro" id="IPR043148">
    <property type="entry name" value="TagF_C"/>
</dbReference>
<comment type="subcellular location">
    <subcellularLocation>
        <location evidence="1">Cell membrane</location>
        <topology evidence="1">Peripheral membrane protein</topology>
    </subcellularLocation>
</comment>